<sequence length="181" mass="20666">MQVTLHYKRIVMQVALHYEEIVMQITLHDKRIVMQVTLHFEAIVMQVTLHDKRIVMQVTLHYEAIMMQVTLHDKRIVIIQAKKKKELEQEYILIRICTTNPLNSQGPKDNAVDAAKKATEVDENRVSDNGGQDDQVTRSEFDGLIQQERKIEHINNTNSFNTVVSLVNTAGPSFANTASPS</sequence>
<name>A0A699HRT1_TANCI</name>
<dbReference type="EMBL" id="BKCJ010198293">
    <property type="protein sequence ID" value="GEY66527.1"/>
    <property type="molecule type" value="Genomic_DNA"/>
</dbReference>
<gene>
    <name evidence="2" type="ORF">Tci_438501</name>
</gene>
<evidence type="ECO:0000256" key="1">
    <source>
        <dbReference type="SAM" id="MobiDB-lite"/>
    </source>
</evidence>
<protein>
    <submittedName>
        <fullName evidence="2">Uncharacterized protein</fullName>
    </submittedName>
</protein>
<feature type="region of interest" description="Disordered" evidence="1">
    <location>
        <begin position="115"/>
        <end position="138"/>
    </location>
</feature>
<reference evidence="2" key="1">
    <citation type="journal article" date="2019" name="Sci. Rep.">
        <title>Draft genome of Tanacetum cinerariifolium, the natural source of mosquito coil.</title>
        <authorList>
            <person name="Yamashiro T."/>
            <person name="Shiraishi A."/>
            <person name="Satake H."/>
            <person name="Nakayama K."/>
        </authorList>
    </citation>
    <scope>NUCLEOTIDE SEQUENCE</scope>
</reference>
<comment type="caution">
    <text evidence="2">The sequence shown here is derived from an EMBL/GenBank/DDBJ whole genome shotgun (WGS) entry which is preliminary data.</text>
</comment>
<accession>A0A699HRT1</accession>
<dbReference type="AlphaFoldDB" id="A0A699HRT1"/>
<organism evidence="2">
    <name type="scientific">Tanacetum cinerariifolium</name>
    <name type="common">Dalmatian daisy</name>
    <name type="synonym">Chrysanthemum cinerariifolium</name>
    <dbReference type="NCBI Taxonomy" id="118510"/>
    <lineage>
        <taxon>Eukaryota</taxon>
        <taxon>Viridiplantae</taxon>
        <taxon>Streptophyta</taxon>
        <taxon>Embryophyta</taxon>
        <taxon>Tracheophyta</taxon>
        <taxon>Spermatophyta</taxon>
        <taxon>Magnoliopsida</taxon>
        <taxon>eudicotyledons</taxon>
        <taxon>Gunneridae</taxon>
        <taxon>Pentapetalae</taxon>
        <taxon>asterids</taxon>
        <taxon>campanulids</taxon>
        <taxon>Asterales</taxon>
        <taxon>Asteraceae</taxon>
        <taxon>Asteroideae</taxon>
        <taxon>Anthemideae</taxon>
        <taxon>Anthemidinae</taxon>
        <taxon>Tanacetum</taxon>
    </lineage>
</organism>
<proteinExistence type="predicted"/>
<evidence type="ECO:0000313" key="2">
    <source>
        <dbReference type="EMBL" id="GEY66527.1"/>
    </source>
</evidence>
<feature type="compositionally biased region" description="Basic and acidic residues" evidence="1">
    <location>
        <begin position="115"/>
        <end position="126"/>
    </location>
</feature>